<organism evidence="2 3">
    <name type="scientific">Brachionus plicatilis</name>
    <name type="common">Marine rotifer</name>
    <name type="synonym">Brachionus muelleri</name>
    <dbReference type="NCBI Taxonomy" id="10195"/>
    <lineage>
        <taxon>Eukaryota</taxon>
        <taxon>Metazoa</taxon>
        <taxon>Spiralia</taxon>
        <taxon>Gnathifera</taxon>
        <taxon>Rotifera</taxon>
        <taxon>Eurotatoria</taxon>
        <taxon>Monogononta</taxon>
        <taxon>Pseudotrocha</taxon>
        <taxon>Ploima</taxon>
        <taxon>Brachionidae</taxon>
        <taxon>Brachionus</taxon>
    </lineage>
</organism>
<evidence type="ECO:0000313" key="2">
    <source>
        <dbReference type="EMBL" id="RNA18536.1"/>
    </source>
</evidence>
<evidence type="ECO:0000313" key="3">
    <source>
        <dbReference type="Proteomes" id="UP000276133"/>
    </source>
</evidence>
<name>A0A3M7R4R7_BRAPC</name>
<keyword evidence="1" id="KW-0812">Transmembrane</keyword>
<comment type="caution">
    <text evidence="2">The sequence shown here is derived from an EMBL/GenBank/DDBJ whole genome shotgun (WGS) entry which is preliminary data.</text>
</comment>
<proteinExistence type="predicted"/>
<dbReference type="AlphaFoldDB" id="A0A3M7R4R7"/>
<dbReference type="EMBL" id="REGN01004224">
    <property type="protein sequence ID" value="RNA18536.1"/>
    <property type="molecule type" value="Genomic_DNA"/>
</dbReference>
<dbReference type="Proteomes" id="UP000276133">
    <property type="component" value="Unassembled WGS sequence"/>
</dbReference>
<reference evidence="2 3" key="1">
    <citation type="journal article" date="2018" name="Sci. Rep.">
        <title>Genomic signatures of local adaptation to the degree of environmental predictability in rotifers.</title>
        <authorList>
            <person name="Franch-Gras L."/>
            <person name="Hahn C."/>
            <person name="Garcia-Roger E.M."/>
            <person name="Carmona M.J."/>
            <person name="Serra M."/>
            <person name="Gomez A."/>
        </authorList>
    </citation>
    <scope>NUCLEOTIDE SEQUENCE [LARGE SCALE GENOMIC DNA]</scope>
    <source>
        <strain evidence="2">HYR1</strain>
    </source>
</reference>
<sequence length="123" mass="14175">MCLSKESKFFFGSCGSLINHTTSLMKFKGSKISSLLIIFYLIVNLKVLICRHCKISYKASNTQIKNFITFVLNVKNLFCNETKFCRLAHVIFSKRCGFKKNLKLAFAVKHQNFKLLEAPKRTL</sequence>
<keyword evidence="3" id="KW-1185">Reference proteome</keyword>
<evidence type="ECO:0000256" key="1">
    <source>
        <dbReference type="SAM" id="Phobius"/>
    </source>
</evidence>
<accession>A0A3M7R4R7</accession>
<feature type="transmembrane region" description="Helical" evidence="1">
    <location>
        <begin position="32"/>
        <end position="49"/>
    </location>
</feature>
<protein>
    <submittedName>
        <fullName evidence="2">Uncharacterized protein</fullName>
    </submittedName>
</protein>
<gene>
    <name evidence="2" type="ORF">BpHYR1_053834</name>
</gene>
<keyword evidence="1" id="KW-0472">Membrane</keyword>
<keyword evidence="1" id="KW-1133">Transmembrane helix</keyword>